<name>A0AAD2ALI9_9RALS</name>
<comment type="caution">
    <text evidence="1">The sequence shown here is derived from an EMBL/GenBank/DDBJ whole genome shotgun (WGS) entry which is preliminary data.</text>
</comment>
<dbReference type="EMBL" id="CATVXE010000006">
    <property type="protein sequence ID" value="CAJ0682357.1"/>
    <property type="molecule type" value="Genomic_DNA"/>
</dbReference>
<protein>
    <recommendedName>
        <fullName evidence="5">DNA-binding protein</fullName>
    </recommendedName>
</protein>
<dbReference type="EMBL" id="CAUDKV010000012">
    <property type="protein sequence ID" value="CAJ0878768.1"/>
    <property type="molecule type" value="Genomic_DNA"/>
</dbReference>
<evidence type="ECO:0000313" key="4">
    <source>
        <dbReference type="Proteomes" id="UP001190452"/>
    </source>
</evidence>
<proteinExistence type="predicted"/>
<reference evidence="1 4" key="1">
    <citation type="submission" date="2023-07" db="EMBL/GenBank/DDBJ databases">
        <authorList>
            <person name="Peeters C."/>
        </authorList>
    </citation>
    <scope>NUCLEOTIDE SEQUENCE</scope>
    <source>
        <strain evidence="2 4">R-77569</strain>
        <strain evidence="1">R-77591</strain>
    </source>
</reference>
<evidence type="ECO:0000313" key="2">
    <source>
        <dbReference type="EMBL" id="CAJ0878768.1"/>
    </source>
</evidence>
<evidence type="ECO:0000313" key="1">
    <source>
        <dbReference type="EMBL" id="CAJ0682357.1"/>
    </source>
</evidence>
<organism evidence="1 3">
    <name type="scientific">Ralstonia mannitolilytica</name>
    <dbReference type="NCBI Taxonomy" id="105219"/>
    <lineage>
        <taxon>Bacteria</taxon>
        <taxon>Pseudomonadati</taxon>
        <taxon>Pseudomonadota</taxon>
        <taxon>Betaproteobacteria</taxon>
        <taxon>Burkholderiales</taxon>
        <taxon>Burkholderiaceae</taxon>
        <taxon>Ralstonia</taxon>
    </lineage>
</organism>
<evidence type="ECO:0000313" key="3">
    <source>
        <dbReference type="Proteomes" id="UP001190002"/>
    </source>
</evidence>
<evidence type="ECO:0008006" key="5">
    <source>
        <dbReference type="Google" id="ProtNLM"/>
    </source>
</evidence>
<gene>
    <name evidence="2" type="ORF">R77569_03017</name>
    <name evidence="1" type="ORF">R77591_01800</name>
</gene>
<dbReference type="Proteomes" id="UP001190452">
    <property type="component" value="Unassembled WGS sequence"/>
</dbReference>
<sequence>MAIPPAGFPRKALPLRRIFRIDGAVSTCAISARTPALSCFRRAQAGSRAAAACNSPQTQLCCICNHKFAFRTPGRCGKSRGCWRRMAHPVRKDPSITFPQRRTICAGLPRPLAHWLRAGYAAAIGAVCGPPGNDGTRMSKAAFLSAEELVERWRGAVTLGTLANWRAKGRGPAYMKLGAKVRYPLAQVEAWEAANMKLGDAS</sequence>
<accession>A0AAD2ALI9</accession>
<dbReference type="AlphaFoldDB" id="A0AAD2ALI9"/>
<dbReference type="Proteomes" id="UP001190002">
    <property type="component" value="Unassembled WGS sequence"/>
</dbReference>
<keyword evidence="4" id="KW-1185">Reference proteome</keyword>